<feature type="domain" description="NAD-dependent epimerase/dehydratase" evidence="2">
    <location>
        <begin position="24"/>
        <end position="95"/>
    </location>
</feature>
<dbReference type="GO" id="GO:0016616">
    <property type="term" value="F:oxidoreductase activity, acting on the CH-OH group of donors, NAD or NADP as acceptor"/>
    <property type="evidence" value="ECO:0007669"/>
    <property type="project" value="TreeGrafter"/>
</dbReference>
<proteinExistence type="predicted"/>
<protein>
    <recommendedName>
        <fullName evidence="2">NAD-dependent epimerase/dehydratase domain-containing protein</fullName>
    </recommendedName>
</protein>
<dbReference type="EMBL" id="LWDX02027184">
    <property type="protein sequence ID" value="OEL29636.1"/>
    <property type="molecule type" value="Genomic_DNA"/>
</dbReference>
<dbReference type="AlphaFoldDB" id="A0A1E5VX04"/>
<keyword evidence="1" id="KW-0560">Oxidoreductase</keyword>
<accession>A0A1E5VX04</accession>
<dbReference type="InterPro" id="IPR050425">
    <property type="entry name" value="NAD(P)_dehydrat-like"/>
</dbReference>
<evidence type="ECO:0000313" key="4">
    <source>
        <dbReference type="Proteomes" id="UP000095767"/>
    </source>
</evidence>
<reference evidence="3 4" key="1">
    <citation type="submission" date="2016-09" db="EMBL/GenBank/DDBJ databases">
        <title>The draft genome of Dichanthelium oligosanthes: A C3 panicoid grass species.</title>
        <authorList>
            <person name="Studer A.J."/>
            <person name="Schnable J.C."/>
            <person name="Brutnell T.P."/>
        </authorList>
    </citation>
    <scope>NUCLEOTIDE SEQUENCE [LARGE SCALE GENOMIC DNA]</scope>
    <source>
        <strain evidence="4">cv. Kellogg 1175</strain>
        <tissue evidence="3">Leaf</tissue>
    </source>
</reference>
<comment type="caution">
    <text evidence="3">The sequence shown here is derived from an EMBL/GenBank/DDBJ whole genome shotgun (WGS) entry which is preliminary data.</text>
</comment>
<dbReference type="Proteomes" id="UP000095767">
    <property type="component" value="Unassembled WGS sequence"/>
</dbReference>
<dbReference type="SUPFAM" id="SSF51735">
    <property type="entry name" value="NAD(P)-binding Rossmann-fold domains"/>
    <property type="match status" value="1"/>
</dbReference>
<dbReference type="PANTHER" id="PTHR10366">
    <property type="entry name" value="NAD DEPENDENT EPIMERASE/DEHYDRATASE"/>
    <property type="match status" value="1"/>
</dbReference>
<dbReference type="InterPro" id="IPR001509">
    <property type="entry name" value="Epimerase_deHydtase"/>
</dbReference>
<evidence type="ECO:0000259" key="2">
    <source>
        <dbReference type="Pfam" id="PF01370"/>
    </source>
</evidence>
<gene>
    <name evidence="3" type="ORF">BAE44_0009345</name>
</gene>
<evidence type="ECO:0000256" key="1">
    <source>
        <dbReference type="ARBA" id="ARBA00023002"/>
    </source>
</evidence>
<dbReference type="InterPro" id="IPR036291">
    <property type="entry name" value="NAD(P)-bd_dom_sf"/>
</dbReference>
<dbReference type="Gene3D" id="3.40.50.720">
    <property type="entry name" value="NAD(P)-binding Rossmann-like Domain"/>
    <property type="match status" value="2"/>
</dbReference>
<dbReference type="PANTHER" id="PTHR10366:SF404">
    <property type="entry name" value="CINNAMOYL-COA REDUCTASE 1"/>
    <property type="match status" value="1"/>
</dbReference>
<dbReference type="Pfam" id="PF01370">
    <property type="entry name" value="Epimerase"/>
    <property type="match status" value="1"/>
</dbReference>
<name>A0A1E5VX04_9POAL</name>
<evidence type="ECO:0000313" key="3">
    <source>
        <dbReference type="EMBL" id="OEL29636.1"/>
    </source>
</evidence>
<organism evidence="3 4">
    <name type="scientific">Dichanthelium oligosanthes</name>
    <dbReference type="NCBI Taxonomy" id="888268"/>
    <lineage>
        <taxon>Eukaryota</taxon>
        <taxon>Viridiplantae</taxon>
        <taxon>Streptophyta</taxon>
        <taxon>Embryophyta</taxon>
        <taxon>Tracheophyta</taxon>
        <taxon>Spermatophyta</taxon>
        <taxon>Magnoliopsida</taxon>
        <taxon>Liliopsida</taxon>
        <taxon>Poales</taxon>
        <taxon>Poaceae</taxon>
        <taxon>PACMAD clade</taxon>
        <taxon>Panicoideae</taxon>
        <taxon>Panicodae</taxon>
        <taxon>Paniceae</taxon>
        <taxon>Dichantheliinae</taxon>
        <taxon>Dichanthelium</taxon>
    </lineage>
</organism>
<keyword evidence="4" id="KW-1185">Reference proteome</keyword>
<dbReference type="OrthoDB" id="690913at2759"/>
<sequence>LTLTEAINGADRSSMVRPASEQLVCVTGAGGFIGSWLVKELLQGGYRVRGTARDPEDCKNAHLYSLDGAKERLSLYRVDLLDYKSLCAACKDEDAPKVTPYKFSTQRLKALGVKFTPVKERLHKTIISLQEQGHIPVHPHKSAL</sequence>
<feature type="non-terminal residue" evidence="3">
    <location>
        <position position="1"/>
    </location>
</feature>
<dbReference type="STRING" id="888268.A0A1E5VX04"/>